<evidence type="ECO:0000313" key="3">
    <source>
        <dbReference type="Proteomes" id="UP000299102"/>
    </source>
</evidence>
<feature type="region of interest" description="Disordered" evidence="1">
    <location>
        <begin position="1"/>
        <end position="38"/>
    </location>
</feature>
<dbReference type="Proteomes" id="UP000299102">
    <property type="component" value="Unassembled WGS sequence"/>
</dbReference>
<reference evidence="2 3" key="1">
    <citation type="journal article" date="2019" name="Commun. Biol.">
        <title>The bagworm genome reveals a unique fibroin gene that provides high tensile strength.</title>
        <authorList>
            <person name="Kono N."/>
            <person name="Nakamura H."/>
            <person name="Ohtoshi R."/>
            <person name="Tomita M."/>
            <person name="Numata K."/>
            <person name="Arakawa K."/>
        </authorList>
    </citation>
    <scope>NUCLEOTIDE SEQUENCE [LARGE SCALE GENOMIC DNA]</scope>
</reference>
<keyword evidence="3" id="KW-1185">Reference proteome</keyword>
<accession>A0A4C1VLJ6</accession>
<dbReference type="AlphaFoldDB" id="A0A4C1VLJ6"/>
<sequence length="158" mass="18351">MTPPPLSSRHSVSHSVAVDKKRAPNSGVGTARIPFGARPRPQLRRRFVKSVYTVADIDSRRTCGTDRPENHRSRECDRRRECLRHLGMKRRRRGRARRPRGQTQAALRAYHAADDEAPSRTAWKRYSIVNRCFRRCCADWTDHFDEGLKPYAVKFHSL</sequence>
<evidence type="ECO:0000313" key="2">
    <source>
        <dbReference type="EMBL" id="GBP39896.1"/>
    </source>
</evidence>
<proteinExistence type="predicted"/>
<evidence type="ECO:0000256" key="1">
    <source>
        <dbReference type="SAM" id="MobiDB-lite"/>
    </source>
</evidence>
<protein>
    <submittedName>
        <fullName evidence="2">Uncharacterized protein</fullName>
    </submittedName>
</protein>
<gene>
    <name evidence="2" type="ORF">EVAR_83031_1</name>
</gene>
<name>A0A4C1VLJ6_EUMVA</name>
<organism evidence="2 3">
    <name type="scientific">Eumeta variegata</name>
    <name type="common">Bagworm moth</name>
    <name type="synonym">Eumeta japonica</name>
    <dbReference type="NCBI Taxonomy" id="151549"/>
    <lineage>
        <taxon>Eukaryota</taxon>
        <taxon>Metazoa</taxon>
        <taxon>Ecdysozoa</taxon>
        <taxon>Arthropoda</taxon>
        <taxon>Hexapoda</taxon>
        <taxon>Insecta</taxon>
        <taxon>Pterygota</taxon>
        <taxon>Neoptera</taxon>
        <taxon>Endopterygota</taxon>
        <taxon>Lepidoptera</taxon>
        <taxon>Glossata</taxon>
        <taxon>Ditrysia</taxon>
        <taxon>Tineoidea</taxon>
        <taxon>Psychidae</taxon>
        <taxon>Oiketicinae</taxon>
        <taxon>Eumeta</taxon>
    </lineage>
</organism>
<comment type="caution">
    <text evidence="2">The sequence shown here is derived from an EMBL/GenBank/DDBJ whole genome shotgun (WGS) entry which is preliminary data.</text>
</comment>
<feature type="compositionally biased region" description="Low complexity" evidence="1">
    <location>
        <begin position="7"/>
        <end position="16"/>
    </location>
</feature>
<dbReference type="EMBL" id="BGZK01000373">
    <property type="protein sequence ID" value="GBP39896.1"/>
    <property type="molecule type" value="Genomic_DNA"/>
</dbReference>